<reference evidence="1 2" key="1">
    <citation type="submission" date="2019-02" db="EMBL/GenBank/DDBJ databases">
        <title>Ureibacillus thermophilus.</title>
        <authorList>
            <person name="Sunny J.S."/>
            <person name="Natarajan A."/>
            <person name="Saleena L.M."/>
        </authorList>
    </citation>
    <scope>NUCLEOTIDE SEQUENCE [LARGE SCALE GENOMIC DNA]</scope>
    <source>
        <strain evidence="1 2">LM102</strain>
    </source>
</reference>
<dbReference type="AlphaFoldDB" id="A0A4P6URN8"/>
<accession>A0A4P6URN8</accession>
<evidence type="ECO:0000313" key="1">
    <source>
        <dbReference type="EMBL" id="QBK25793.1"/>
    </source>
</evidence>
<proteinExistence type="predicted"/>
<name>A0A4P6URN8_9BACL</name>
<dbReference type="RefSeq" id="WP_208649489.1">
    <property type="nucleotide sequence ID" value="NZ_CP036528.1"/>
</dbReference>
<dbReference type="InterPro" id="IPR013418">
    <property type="entry name" value="CRISPR-assoc_prot_Cas7/Csd2"/>
</dbReference>
<dbReference type="InterPro" id="IPR006482">
    <property type="entry name" value="Cas7_Csh2/Csh2"/>
</dbReference>
<gene>
    <name evidence="1" type="primary">cas7c</name>
    <name evidence="1" type="ORF">DKZ56_07915</name>
</gene>
<dbReference type="KEGG" id="uth:DKZ56_07915"/>
<keyword evidence="2" id="KW-1185">Reference proteome</keyword>
<dbReference type="GO" id="GO:0043571">
    <property type="term" value="P:maintenance of CRISPR repeat elements"/>
    <property type="evidence" value="ECO:0007669"/>
    <property type="project" value="InterPro"/>
</dbReference>
<sequence>MTVLNHKIDFSVIFSVENANPNGDPLNGNRPRQNFDGYGEVSDVCLKRKIRNRLQDMGESIFVQSSDRTVDGFTSLRERADHNEKLKELSKGKKADPVLYEKAACESWFDVRAFGQVFAFKAEKKGEGVSVGIRGPVSIHPAISIDPINITSIQITKSVNSEPGEKKGSDTMGMKHRVDFGVYRFNGSINTQLAEKTGFTNEDAEKLKQALITLFENDASSARPEGSMEVHKVYWWEHNSKLGQYSSAKVHRSLEIKPKVDNPKSFEDYEMILNELEGLKVDVYDGK</sequence>
<dbReference type="NCBIfam" id="TIGR01595">
    <property type="entry name" value="cas_CT1132"/>
    <property type="match status" value="1"/>
</dbReference>
<dbReference type="Proteomes" id="UP000291151">
    <property type="component" value="Chromosome"/>
</dbReference>
<protein>
    <submittedName>
        <fullName evidence="1">Type I-C CRISPR-associated protein Cas7/Csd2</fullName>
    </submittedName>
</protein>
<organism evidence="1 2">
    <name type="scientific">Ureibacillus thermophilus</name>
    <dbReference type="NCBI Taxonomy" id="367743"/>
    <lineage>
        <taxon>Bacteria</taxon>
        <taxon>Bacillati</taxon>
        <taxon>Bacillota</taxon>
        <taxon>Bacilli</taxon>
        <taxon>Bacillales</taxon>
        <taxon>Caryophanaceae</taxon>
        <taxon>Ureibacillus</taxon>
    </lineage>
</organism>
<evidence type="ECO:0000313" key="2">
    <source>
        <dbReference type="Proteomes" id="UP000291151"/>
    </source>
</evidence>
<dbReference type="Pfam" id="PF05107">
    <property type="entry name" value="Cas_Cas7"/>
    <property type="match status" value="1"/>
</dbReference>
<dbReference type="NCBIfam" id="TIGR02589">
    <property type="entry name" value="cas_Csd2"/>
    <property type="match status" value="1"/>
</dbReference>
<dbReference type="EMBL" id="CP036528">
    <property type="protein sequence ID" value="QBK25793.1"/>
    <property type="molecule type" value="Genomic_DNA"/>
</dbReference>